<accession>A0A7W6KGE1</accession>
<dbReference type="Proteomes" id="UP000530571">
    <property type="component" value="Unassembled WGS sequence"/>
</dbReference>
<evidence type="ECO:0000313" key="6">
    <source>
        <dbReference type="Proteomes" id="UP000530571"/>
    </source>
</evidence>
<keyword evidence="2" id="KW-0238">DNA-binding</keyword>
<keyword evidence="6" id="KW-1185">Reference proteome</keyword>
<dbReference type="InterPro" id="IPR039418">
    <property type="entry name" value="LexA-like"/>
</dbReference>
<keyword evidence="3" id="KW-0804">Transcription</keyword>
<dbReference type="Pfam" id="PF00717">
    <property type="entry name" value="Peptidase_S24"/>
    <property type="match status" value="1"/>
</dbReference>
<evidence type="ECO:0000259" key="4">
    <source>
        <dbReference type="PROSITE" id="PS50943"/>
    </source>
</evidence>
<sequence length="263" mass="28960">MMTKRKIDKARGERIRHVRSEILKIGSQEQFAKLLSQHGTPVTRGAVGNWETGKEVGIENLSRICKVAQVNLDWLAYNRGQPKGLAIASFDPDSPDDDPFEAGYTREHWQGSQEGAIPEIDGKLGAGQGQVGEVINLPVGKNAISGHAVKAEWILPIEYLRNEAKASPAKTIVMEVVGDSMSPTYQPGDRVLVDLSQDTMTSDTVYAISDGESEPQIKRLQRVPFSSPTEVIIISDNENLQDFTVELNRLKILGRICGVIARR</sequence>
<dbReference type="PANTHER" id="PTHR40661:SF3">
    <property type="entry name" value="FELS-1 PROPHAGE TRANSCRIPTIONAL REGULATOR"/>
    <property type="match status" value="1"/>
</dbReference>
<dbReference type="CDD" id="cd06529">
    <property type="entry name" value="S24_LexA-like"/>
    <property type="match status" value="1"/>
</dbReference>
<gene>
    <name evidence="5" type="ORF">GGR30_000616</name>
</gene>
<proteinExistence type="predicted"/>
<dbReference type="InterPro" id="IPR001387">
    <property type="entry name" value="Cro/C1-type_HTH"/>
</dbReference>
<evidence type="ECO:0000313" key="5">
    <source>
        <dbReference type="EMBL" id="MBB4120721.1"/>
    </source>
</evidence>
<organism evidence="5 6">
    <name type="scientific">Martelella radicis</name>
    <dbReference type="NCBI Taxonomy" id="1397476"/>
    <lineage>
        <taxon>Bacteria</taxon>
        <taxon>Pseudomonadati</taxon>
        <taxon>Pseudomonadota</taxon>
        <taxon>Alphaproteobacteria</taxon>
        <taxon>Hyphomicrobiales</taxon>
        <taxon>Aurantimonadaceae</taxon>
        <taxon>Martelella</taxon>
    </lineage>
</organism>
<dbReference type="AlphaFoldDB" id="A0A7W6KGE1"/>
<dbReference type="PANTHER" id="PTHR40661">
    <property type="match status" value="1"/>
</dbReference>
<dbReference type="RefSeq" id="WP_246413514.1">
    <property type="nucleotide sequence ID" value="NZ_JACIDZ010000001.1"/>
</dbReference>
<dbReference type="SUPFAM" id="SSF47413">
    <property type="entry name" value="lambda repressor-like DNA-binding domains"/>
    <property type="match status" value="1"/>
</dbReference>
<feature type="domain" description="HTH cro/C1-type" evidence="4">
    <location>
        <begin position="42"/>
        <end position="75"/>
    </location>
</feature>
<reference evidence="5 6" key="1">
    <citation type="submission" date="2020-08" db="EMBL/GenBank/DDBJ databases">
        <title>Genomic Encyclopedia of Type Strains, Phase IV (KMG-IV): sequencing the most valuable type-strain genomes for metagenomic binning, comparative biology and taxonomic classification.</title>
        <authorList>
            <person name="Goeker M."/>
        </authorList>
    </citation>
    <scope>NUCLEOTIDE SEQUENCE [LARGE SCALE GENOMIC DNA]</scope>
    <source>
        <strain evidence="5 6">DSM 28101</strain>
    </source>
</reference>
<dbReference type="Pfam" id="PF01381">
    <property type="entry name" value="HTH_3"/>
    <property type="match status" value="1"/>
</dbReference>
<dbReference type="GO" id="GO:0003677">
    <property type="term" value="F:DNA binding"/>
    <property type="evidence" value="ECO:0007669"/>
    <property type="project" value="UniProtKB-KW"/>
</dbReference>
<dbReference type="InterPro" id="IPR010982">
    <property type="entry name" value="Lambda_DNA-bd_dom_sf"/>
</dbReference>
<dbReference type="Gene3D" id="1.10.260.40">
    <property type="entry name" value="lambda repressor-like DNA-binding domains"/>
    <property type="match status" value="1"/>
</dbReference>
<name>A0A7W6KGE1_9HYPH</name>
<dbReference type="InterPro" id="IPR036286">
    <property type="entry name" value="LexA/Signal_pep-like_sf"/>
</dbReference>
<evidence type="ECO:0000256" key="2">
    <source>
        <dbReference type="ARBA" id="ARBA00023125"/>
    </source>
</evidence>
<dbReference type="SUPFAM" id="SSF51306">
    <property type="entry name" value="LexA/Signal peptidase"/>
    <property type="match status" value="1"/>
</dbReference>
<dbReference type="EMBL" id="JACIDZ010000001">
    <property type="protein sequence ID" value="MBB4120721.1"/>
    <property type="molecule type" value="Genomic_DNA"/>
</dbReference>
<dbReference type="InterPro" id="IPR015927">
    <property type="entry name" value="Peptidase_S24_S26A/B/C"/>
</dbReference>
<protein>
    <submittedName>
        <fullName evidence="5">Transcriptional regulator with XRE-family HTH domain</fullName>
    </submittedName>
</protein>
<keyword evidence="1" id="KW-0805">Transcription regulation</keyword>
<comment type="caution">
    <text evidence="5">The sequence shown here is derived from an EMBL/GenBank/DDBJ whole genome shotgun (WGS) entry which is preliminary data.</text>
</comment>
<evidence type="ECO:0000256" key="1">
    <source>
        <dbReference type="ARBA" id="ARBA00023015"/>
    </source>
</evidence>
<dbReference type="CDD" id="cd00093">
    <property type="entry name" value="HTH_XRE"/>
    <property type="match status" value="1"/>
</dbReference>
<evidence type="ECO:0000256" key="3">
    <source>
        <dbReference type="ARBA" id="ARBA00023163"/>
    </source>
</evidence>
<dbReference type="Gene3D" id="2.10.109.10">
    <property type="entry name" value="Umud Fragment, subunit A"/>
    <property type="match status" value="1"/>
</dbReference>
<dbReference type="PROSITE" id="PS50943">
    <property type="entry name" value="HTH_CROC1"/>
    <property type="match status" value="1"/>
</dbReference>